<dbReference type="KEGG" id="nmg:Nmag_2497"/>
<evidence type="ECO:0000313" key="3">
    <source>
        <dbReference type="EMBL" id="ADD06057.1"/>
    </source>
</evidence>
<reference evidence="4 6" key="3">
    <citation type="journal article" date="2014" name="PLoS Genet.">
        <title>Phylogenetically driven sequencing of extremely halophilic archaea reveals strategies for static and dynamic osmo-response.</title>
        <authorList>
            <person name="Becker E.A."/>
            <person name="Seitzer P.M."/>
            <person name="Tritt A."/>
            <person name="Larsen D."/>
            <person name="Krusor M."/>
            <person name="Yao A.I."/>
            <person name="Wu D."/>
            <person name="Madern D."/>
            <person name="Eisen J.A."/>
            <person name="Darling A.E."/>
            <person name="Facciotti M.T."/>
        </authorList>
    </citation>
    <scope>NUCLEOTIDE SEQUENCE [LARGE SCALE GENOMIC DNA]</scope>
    <source>
        <strain evidence="6">ATCC 43099 / DSM 3394 / CCM 3739 / CIP 104546 / IAM 13178 / JCM 8861 / NBRC 102185 / NCIMB 2190 / MS3</strain>
        <strain evidence="4">MS-3</strain>
    </source>
</reference>
<evidence type="ECO:0000256" key="1">
    <source>
        <dbReference type="SAM" id="MobiDB-lite"/>
    </source>
</evidence>
<feature type="transmembrane region" description="Helical" evidence="2">
    <location>
        <begin position="118"/>
        <end position="135"/>
    </location>
</feature>
<dbReference type="EMBL" id="CP001932">
    <property type="protein sequence ID" value="ADD06057.1"/>
    <property type="molecule type" value="Genomic_DNA"/>
</dbReference>
<keyword evidence="2" id="KW-1133">Transmembrane helix</keyword>
<dbReference type="RefSeq" id="WP_004215338.1">
    <property type="nucleotide sequence ID" value="NC_013922.1"/>
</dbReference>
<keyword evidence="2" id="KW-0812">Transmembrane</keyword>
<gene>
    <name evidence="3" type="ordered locus">Nmag_2497</name>
    <name evidence="4" type="ORF">C500_07908</name>
</gene>
<organism evidence="3 5">
    <name type="scientific">Natrialba magadii (strain ATCC 43099 / DSM 3394 / CCM 3739 / CIP 104546 / IAM 13178 / JCM 8861 / NBRC 102185 / NCIMB 2190 / MS3)</name>
    <name type="common">Natronobacterium magadii</name>
    <dbReference type="NCBI Taxonomy" id="547559"/>
    <lineage>
        <taxon>Archaea</taxon>
        <taxon>Methanobacteriati</taxon>
        <taxon>Methanobacteriota</taxon>
        <taxon>Stenosarchaea group</taxon>
        <taxon>Halobacteria</taxon>
        <taxon>Halobacteriales</taxon>
        <taxon>Natrialbaceae</taxon>
        <taxon>Natrialba</taxon>
    </lineage>
</organism>
<feature type="transmembrane region" description="Helical" evidence="2">
    <location>
        <begin position="12"/>
        <end position="34"/>
    </location>
</feature>
<keyword evidence="5" id="KW-1185">Reference proteome</keyword>
<evidence type="ECO:0000313" key="4">
    <source>
        <dbReference type="EMBL" id="ELY30946.1"/>
    </source>
</evidence>
<evidence type="ECO:0000313" key="5">
    <source>
        <dbReference type="Proteomes" id="UP000001879"/>
    </source>
</evidence>
<dbReference type="Proteomes" id="UP000011543">
    <property type="component" value="Unassembled WGS sequence"/>
</dbReference>
<dbReference type="AlphaFoldDB" id="D3SY86"/>
<dbReference type="HOGENOM" id="CLU_1850691_0_0_2"/>
<dbReference type="Pfam" id="PF24432">
    <property type="entry name" value="DUF7555"/>
    <property type="match status" value="1"/>
</dbReference>
<dbReference type="eggNOG" id="arCOG06421">
    <property type="taxonomic scope" value="Archaea"/>
</dbReference>
<reference evidence="5" key="1">
    <citation type="submission" date="2010-02" db="EMBL/GenBank/DDBJ databases">
        <title>Complete sequence of chromosome of Natrialba magadii ATCC 43099.</title>
        <authorList>
            <consortium name="US DOE Joint Genome Institute"/>
            <person name="Lucas S."/>
            <person name="Copeland A."/>
            <person name="Lapidus A."/>
            <person name="Cheng J.-F."/>
            <person name="Bruce D."/>
            <person name="Goodwin L."/>
            <person name="Pitluck S."/>
            <person name="Davenport K."/>
            <person name="Saunders E."/>
            <person name="Detter J.C."/>
            <person name="Han C."/>
            <person name="Tapia R."/>
            <person name="Land M."/>
            <person name="Hauser L."/>
            <person name="Kyrpides N."/>
            <person name="Mikhailova N."/>
            <person name="De Castro R.E."/>
            <person name="Maupin-Furlow J.A."/>
            <person name="Woyke T."/>
        </authorList>
    </citation>
    <scope>NUCLEOTIDE SEQUENCE [LARGE SCALE GENOMIC DNA]</scope>
    <source>
        <strain evidence="5">ATCC 43099 / DSM 3394 / CCM 3739 / CIP 104546 / IAM 13178 / JCM 8861 / NBRC 102185 / NCIMB 2190 / MS3</strain>
    </source>
</reference>
<reference evidence="3" key="4">
    <citation type="submission" date="2016-09" db="EMBL/GenBank/DDBJ databases">
        <authorList>
            <person name="Pfeiffer F."/>
        </authorList>
    </citation>
    <scope>NUCLEOTIDE SEQUENCE</scope>
    <source>
        <strain evidence="3">ATCC 43099</strain>
    </source>
</reference>
<proteinExistence type="predicted"/>
<dbReference type="GeneID" id="8825350"/>
<dbReference type="PaxDb" id="547559-Nmag_2497"/>
<dbReference type="Proteomes" id="UP000001879">
    <property type="component" value="Chromosome"/>
</dbReference>
<evidence type="ECO:0000256" key="2">
    <source>
        <dbReference type="SAM" id="Phobius"/>
    </source>
</evidence>
<dbReference type="InterPro" id="IPR055977">
    <property type="entry name" value="DUF7555"/>
</dbReference>
<feature type="region of interest" description="Disordered" evidence="1">
    <location>
        <begin position="66"/>
        <end position="92"/>
    </location>
</feature>
<evidence type="ECO:0000313" key="6">
    <source>
        <dbReference type="Proteomes" id="UP000011543"/>
    </source>
</evidence>
<dbReference type="OrthoDB" id="170338at2157"/>
<accession>D3SY86</accession>
<protein>
    <submittedName>
        <fullName evidence="3">Uncharacterized protein</fullName>
    </submittedName>
</protein>
<reference evidence="3 5" key="2">
    <citation type="journal article" date="2012" name="BMC Genomics">
        <title>A comparative genomics perspective on the genetic content of the alkaliphilic haloarchaeon Natrialba magadii ATCC 43099T.</title>
        <authorList>
            <person name="Siddaramappa S."/>
            <person name="Challacombe J.F."/>
            <person name="Decastro R.E."/>
            <person name="Pfeiffer F."/>
            <person name="Sastre D.E."/>
            <person name="Gimenez M.I."/>
            <person name="Paggi R.A."/>
            <person name="Detter J.C."/>
            <person name="Davenport K.W."/>
            <person name="Goodwin L.A."/>
            <person name="Kyrpides N."/>
            <person name="Tapia R."/>
            <person name="Pitluck S."/>
            <person name="Lucas S."/>
            <person name="Woyke T."/>
            <person name="Maupin-Furlow J.A."/>
        </authorList>
    </citation>
    <scope>NUCLEOTIDE SEQUENCE [LARGE SCALE GENOMIC DNA]</scope>
    <source>
        <strain evidence="3">ATCC 43099</strain>
        <strain evidence="5">ATCC 43099 / DSM 3394 / CCM 3739 / CIP 104546 / IAM 13178 / JCM 8861 / NBRC 102185 / NCIMB 2190 / MS3</strain>
    </source>
</reference>
<keyword evidence="2" id="KW-0472">Membrane</keyword>
<sequence length="138" mass="14816">MTQESRRLLRTADALVYAALVTGVAVVIGIGVSLVRGGGWTTVREATFVLGVLLVTIGTILTRPGVQPRAKRKPTDEETKAQAQLESGAETPTAHQERLAALLNCSTPLTESERLSRGVRFLLAGGLVLVVTFVTEYW</sequence>
<dbReference type="EMBL" id="AOHS01000029">
    <property type="protein sequence ID" value="ELY30946.1"/>
    <property type="molecule type" value="Genomic_DNA"/>
</dbReference>
<feature type="transmembrane region" description="Helical" evidence="2">
    <location>
        <begin position="46"/>
        <end position="66"/>
    </location>
</feature>
<name>D3SY86_NATMM</name>
<dbReference type="PATRIC" id="fig|547559.17.peg.1552"/>